<reference evidence="2" key="1">
    <citation type="journal article" date="2020" name="Nature">
        <title>Giant virus diversity and host interactions through global metagenomics.</title>
        <authorList>
            <person name="Schulz F."/>
            <person name="Roux S."/>
            <person name="Paez-Espino D."/>
            <person name="Jungbluth S."/>
            <person name="Walsh D.A."/>
            <person name="Denef V.J."/>
            <person name="McMahon K.D."/>
            <person name="Konstantinidis K.T."/>
            <person name="Eloe-Fadrosh E.A."/>
            <person name="Kyrpides N.C."/>
            <person name="Woyke T."/>
        </authorList>
    </citation>
    <scope>NUCLEOTIDE SEQUENCE</scope>
    <source>
        <strain evidence="2">GVMAG-S-3300013286-35</strain>
    </source>
</reference>
<dbReference type="AlphaFoldDB" id="A0A6C0KX56"/>
<feature type="transmembrane region" description="Helical" evidence="1">
    <location>
        <begin position="36"/>
        <end position="55"/>
    </location>
</feature>
<organism evidence="2">
    <name type="scientific">viral metagenome</name>
    <dbReference type="NCBI Taxonomy" id="1070528"/>
    <lineage>
        <taxon>unclassified sequences</taxon>
        <taxon>metagenomes</taxon>
        <taxon>organismal metagenomes</taxon>
    </lineage>
</organism>
<sequence length="60" mass="6903">MKGFEQFVGTMIFYILLSYVIVPGFFYYFVEKSLMSAGNGFIVGSVVSVILWLNFRSYII</sequence>
<name>A0A6C0KX56_9ZZZZ</name>
<evidence type="ECO:0000256" key="1">
    <source>
        <dbReference type="SAM" id="Phobius"/>
    </source>
</evidence>
<accession>A0A6C0KX56</accession>
<feature type="transmembrane region" description="Helical" evidence="1">
    <location>
        <begin position="12"/>
        <end position="30"/>
    </location>
</feature>
<keyword evidence="1" id="KW-1133">Transmembrane helix</keyword>
<proteinExistence type="predicted"/>
<keyword evidence="1" id="KW-0812">Transmembrane</keyword>
<protein>
    <submittedName>
        <fullName evidence="2">Uncharacterized protein</fullName>
    </submittedName>
</protein>
<evidence type="ECO:0000313" key="2">
    <source>
        <dbReference type="EMBL" id="QHU22179.1"/>
    </source>
</evidence>
<keyword evidence="1" id="KW-0472">Membrane</keyword>
<dbReference type="EMBL" id="MN740999">
    <property type="protein sequence ID" value="QHU22179.1"/>
    <property type="molecule type" value="Genomic_DNA"/>
</dbReference>